<keyword evidence="2" id="KW-1185">Reference proteome</keyword>
<dbReference type="Proteomes" id="UP001165652">
    <property type="component" value="Unassembled WGS sequence"/>
</dbReference>
<gene>
    <name evidence="1" type="ORF">PQJ73_21180</name>
</gene>
<protein>
    <submittedName>
        <fullName evidence="1">DUF952 domain-containing protein</fullName>
    </submittedName>
</protein>
<dbReference type="Pfam" id="PF06108">
    <property type="entry name" value="DUF952"/>
    <property type="match status" value="1"/>
</dbReference>
<organism evidence="1 2">
    <name type="scientific">Rhodoplanes tepidamans</name>
    <name type="common">Rhodoplanes cryptolactis</name>
    <dbReference type="NCBI Taxonomy" id="200616"/>
    <lineage>
        <taxon>Bacteria</taxon>
        <taxon>Pseudomonadati</taxon>
        <taxon>Pseudomonadota</taxon>
        <taxon>Alphaproteobacteria</taxon>
        <taxon>Hyphomicrobiales</taxon>
        <taxon>Nitrobacteraceae</taxon>
        <taxon>Rhodoplanes</taxon>
    </lineage>
</organism>
<dbReference type="InterPro" id="IPR009297">
    <property type="entry name" value="DUF952"/>
</dbReference>
<comment type="caution">
    <text evidence="1">The sequence shown here is derived from an EMBL/GenBank/DDBJ whole genome shotgun (WGS) entry which is preliminary data.</text>
</comment>
<sequence>MSVPEELVYKICPAGLWREAEATGVFKGAAVDLADGFIHFSTAGQVAETARKHFSGQRDLLLVAVATAALGNALRFEPSRGGALFPHLYGPLPLTAVRGVVPLDTAPDGTVRIPAVLG</sequence>
<dbReference type="PANTHER" id="PTHR34129">
    <property type="entry name" value="BLR1139 PROTEIN"/>
    <property type="match status" value="1"/>
</dbReference>
<name>A0ABT5JFX9_RHOTP</name>
<evidence type="ECO:0000313" key="2">
    <source>
        <dbReference type="Proteomes" id="UP001165652"/>
    </source>
</evidence>
<reference evidence="1" key="1">
    <citation type="journal article" date="2023" name="Microbiol Resour">
        <title>Genome Sequences of Rhodoplanes serenus and Two Thermotolerant Strains, Rhodoplanes tepidamans and 'Rhodoplanes cryptolactis,' Further Refine the Genus.</title>
        <authorList>
            <person name="Rayyan A.A."/>
            <person name="Kyndt J.A."/>
        </authorList>
    </citation>
    <scope>NUCLEOTIDE SEQUENCE</scope>
    <source>
        <strain evidence="1">DSM 9987</strain>
    </source>
</reference>
<reference evidence="1" key="2">
    <citation type="submission" date="2023-02" db="EMBL/GenBank/DDBJ databases">
        <authorList>
            <person name="Rayyan A."/>
            <person name="Meyer T."/>
            <person name="Kyndt J.A."/>
        </authorList>
    </citation>
    <scope>NUCLEOTIDE SEQUENCE</scope>
    <source>
        <strain evidence="1">DSM 9987</strain>
    </source>
</reference>
<accession>A0ABT5JFX9</accession>
<evidence type="ECO:0000313" key="1">
    <source>
        <dbReference type="EMBL" id="MDC7788209.1"/>
    </source>
</evidence>
<dbReference type="PANTHER" id="PTHR34129:SF1">
    <property type="entry name" value="DUF952 DOMAIN-CONTAINING PROTEIN"/>
    <property type="match status" value="1"/>
</dbReference>
<dbReference type="RefSeq" id="WP_272779046.1">
    <property type="nucleotide sequence ID" value="NZ_JAQQLI010000039.1"/>
</dbReference>
<dbReference type="EMBL" id="JAQQLI010000039">
    <property type="protein sequence ID" value="MDC7788209.1"/>
    <property type="molecule type" value="Genomic_DNA"/>
</dbReference>
<dbReference type="Gene3D" id="3.20.170.20">
    <property type="entry name" value="Protein of unknown function DUF952"/>
    <property type="match status" value="1"/>
</dbReference>
<proteinExistence type="predicted"/>
<dbReference type="SUPFAM" id="SSF56399">
    <property type="entry name" value="ADP-ribosylation"/>
    <property type="match status" value="1"/>
</dbReference>